<keyword evidence="7 11" id="KW-0658">Purine biosynthesis</keyword>
<comment type="similarity">
    <text evidence="3 11">In the C-terminal section; belongs to the AIR carboxylase family. Class I subfamily.</text>
</comment>
<comment type="pathway">
    <text evidence="2 11">Purine metabolism; IMP biosynthesis via de novo pathway; 5-amino-1-(5-phospho-D-ribosyl)imidazole-4-carboxylate from 5-amino-1-(5-phospho-D-ribosyl)imidazole (carboxylase route): step 1/1.</text>
</comment>
<dbReference type="SMART" id="SM01001">
    <property type="entry name" value="AIRC"/>
    <property type="match status" value="1"/>
</dbReference>
<dbReference type="EC" id="4.1.1.21" evidence="4 11"/>
<dbReference type="GO" id="GO:0005524">
    <property type="term" value="F:ATP binding"/>
    <property type="evidence" value="ECO:0007669"/>
    <property type="project" value="UniProtKB-UniRule"/>
</dbReference>
<dbReference type="PANTHER" id="PTHR11609:SF5">
    <property type="entry name" value="PHOSPHORIBOSYLAMINOIMIDAZOLE CARBOXYLASE"/>
    <property type="match status" value="1"/>
</dbReference>
<dbReference type="InterPro" id="IPR003135">
    <property type="entry name" value="ATP-grasp_carboxylate-amine"/>
</dbReference>
<comment type="caution">
    <text evidence="13">The sequence shown here is derived from an EMBL/GenBank/DDBJ whole genome shotgun (WGS) entry which is preliminary data.</text>
</comment>
<dbReference type="SUPFAM" id="SSF56059">
    <property type="entry name" value="Glutathione synthetase ATP-binding domain-like"/>
    <property type="match status" value="1"/>
</dbReference>
<dbReference type="InterPro" id="IPR016301">
    <property type="entry name" value="Ade2_fungi/plant"/>
</dbReference>
<proteinExistence type="inferred from homology"/>
<dbReference type="SUPFAM" id="SSF52255">
    <property type="entry name" value="N5-CAIR mutase (phosphoribosylaminoimidazole carboxylase, PurE)"/>
    <property type="match status" value="1"/>
</dbReference>
<dbReference type="Pfam" id="PF17769">
    <property type="entry name" value="PurK_C"/>
    <property type="match status" value="1"/>
</dbReference>
<dbReference type="GO" id="GO:0046872">
    <property type="term" value="F:metal ion binding"/>
    <property type="evidence" value="ECO:0007669"/>
    <property type="project" value="InterPro"/>
</dbReference>
<reference evidence="13" key="1">
    <citation type="submission" date="2023-04" db="EMBL/GenBank/DDBJ databases">
        <title>Black Yeasts Isolated from many extreme environments.</title>
        <authorList>
            <person name="Coleine C."/>
            <person name="Stajich J.E."/>
            <person name="Selbmann L."/>
        </authorList>
    </citation>
    <scope>NUCLEOTIDE SEQUENCE</scope>
    <source>
        <strain evidence="13">CCFEE 5312</strain>
    </source>
</reference>
<gene>
    <name evidence="13" type="ORF">LTR09_006135</name>
</gene>
<evidence type="ECO:0000256" key="5">
    <source>
        <dbReference type="ARBA" id="ARBA00021059"/>
    </source>
</evidence>
<evidence type="ECO:0000256" key="6">
    <source>
        <dbReference type="ARBA" id="ARBA00022741"/>
    </source>
</evidence>
<dbReference type="Gene3D" id="3.30.1490.20">
    <property type="entry name" value="ATP-grasp fold, A domain"/>
    <property type="match status" value="1"/>
</dbReference>
<dbReference type="PANTHER" id="PTHR11609">
    <property type="entry name" value="PURINE BIOSYNTHESIS PROTEIN 6/7, PUR6/7"/>
    <property type="match status" value="1"/>
</dbReference>
<sequence length="566" mass="61322">MEKKVGVLGGGQLGAMLVEAANPLKIQVNILDAPNSPAKQVISNHGGHIDGSFKDPEAIRKLAAGSDVVTVEIEHVDTYVLEEISKTVDVQPSWRTIRTIQDKYAQKEHLMAHEVAVAQSVALKEASADELGRVADELGLPFMLKSRKEAYDGKGNFPVKSRHGFGPALKALGGNRELYAEKWAEFKMELAVMVVKTKDDVLSFPTVETIHENSICKLVYAPARGVSDSINKEAQELAKKAVSCFWGKGMFGVEMFLLPDDTLLVNEIAPRPHNSGHYTIEACPISQYAAHLRAILDLPLQQEDLVLDKQAIMLNILGGETPDSHLAFEREALKQRRTSIHMYGKGQAKKGRKMGHITVTAATMAEAEQLIEPMIYFADTGKVLERPNPPKEQPVVAVVMGSDSDLPVLQPGLAILAKFSIPYATRITSAHRTPTWMAEFASSAVSNGIKCIIAAAGGAAHLPGMTAAYTPLPVIGIPVKPTIGDGMDSLLSICNMPKGVPVATVSVNNSINAALLAARILGAGDPVMRKRVEQYMADSEAEVREKDRRLEEIGAVDYAEKYLAKK</sequence>
<dbReference type="SUPFAM" id="SSF51246">
    <property type="entry name" value="Rudiment single hybrid motif"/>
    <property type="match status" value="1"/>
</dbReference>
<dbReference type="Gene3D" id="3.40.50.1970">
    <property type="match status" value="1"/>
</dbReference>
<evidence type="ECO:0000256" key="11">
    <source>
        <dbReference type="PIRNR" id="PIRNR001340"/>
    </source>
</evidence>
<dbReference type="NCBIfam" id="NF004679">
    <property type="entry name" value="PRK06019.1-5"/>
    <property type="match status" value="1"/>
</dbReference>
<dbReference type="InterPro" id="IPR000031">
    <property type="entry name" value="PurE_dom"/>
</dbReference>
<feature type="domain" description="ATP-grasp" evidence="12">
    <location>
        <begin position="107"/>
        <end position="296"/>
    </location>
</feature>
<dbReference type="Proteomes" id="UP001271007">
    <property type="component" value="Unassembled WGS sequence"/>
</dbReference>
<dbReference type="InterPro" id="IPR011761">
    <property type="entry name" value="ATP-grasp"/>
</dbReference>
<name>A0AAJ0DLQ5_9PEZI</name>
<evidence type="ECO:0000256" key="4">
    <source>
        <dbReference type="ARBA" id="ARBA00012329"/>
    </source>
</evidence>
<dbReference type="HAMAP" id="MF_01928">
    <property type="entry name" value="PurK"/>
    <property type="match status" value="1"/>
</dbReference>
<dbReference type="InterPro" id="IPR054350">
    <property type="entry name" value="PurT/PurK_preATP-grasp"/>
</dbReference>
<dbReference type="InterPro" id="IPR033747">
    <property type="entry name" value="PurE_ClassI"/>
</dbReference>
<evidence type="ECO:0000313" key="13">
    <source>
        <dbReference type="EMBL" id="KAK3052654.1"/>
    </source>
</evidence>
<keyword evidence="10 11" id="KW-0456">Lyase</keyword>
<keyword evidence="6 11" id="KW-0547">Nucleotide-binding</keyword>
<evidence type="ECO:0000256" key="8">
    <source>
        <dbReference type="ARBA" id="ARBA00022793"/>
    </source>
</evidence>
<dbReference type="GO" id="GO:0004638">
    <property type="term" value="F:phosphoribosylaminoimidazole carboxylase activity"/>
    <property type="evidence" value="ECO:0007669"/>
    <property type="project" value="UniProtKB-UniRule"/>
</dbReference>
<dbReference type="NCBIfam" id="TIGR01161">
    <property type="entry name" value="purK"/>
    <property type="match status" value="1"/>
</dbReference>
<dbReference type="NCBIfam" id="TIGR01162">
    <property type="entry name" value="purE"/>
    <property type="match status" value="1"/>
</dbReference>
<dbReference type="InterPro" id="IPR013815">
    <property type="entry name" value="ATP_grasp_subdomain_1"/>
</dbReference>
<dbReference type="InterPro" id="IPR005875">
    <property type="entry name" value="PurK"/>
</dbReference>
<dbReference type="PROSITE" id="PS50975">
    <property type="entry name" value="ATP_GRASP"/>
    <property type="match status" value="1"/>
</dbReference>
<dbReference type="Pfam" id="PF02222">
    <property type="entry name" value="ATP-grasp"/>
    <property type="match status" value="1"/>
</dbReference>
<dbReference type="HAMAP" id="MF_01929">
    <property type="entry name" value="PurE_classI"/>
    <property type="match status" value="1"/>
</dbReference>
<protein>
    <recommendedName>
        <fullName evidence="5 11">Phosphoribosylaminoimidazole carboxylase</fullName>
        <ecNumber evidence="4 11">4.1.1.21</ecNumber>
    </recommendedName>
</protein>
<evidence type="ECO:0000313" key="14">
    <source>
        <dbReference type="Proteomes" id="UP001271007"/>
    </source>
</evidence>
<keyword evidence="14" id="KW-1185">Reference proteome</keyword>
<organism evidence="13 14">
    <name type="scientific">Extremus antarcticus</name>
    <dbReference type="NCBI Taxonomy" id="702011"/>
    <lineage>
        <taxon>Eukaryota</taxon>
        <taxon>Fungi</taxon>
        <taxon>Dikarya</taxon>
        <taxon>Ascomycota</taxon>
        <taxon>Pezizomycotina</taxon>
        <taxon>Dothideomycetes</taxon>
        <taxon>Dothideomycetidae</taxon>
        <taxon>Mycosphaerellales</taxon>
        <taxon>Extremaceae</taxon>
        <taxon>Extremus</taxon>
    </lineage>
</organism>
<dbReference type="EMBL" id="JAWDJX010000019">
    <property type="protein sequence ID" value="KAK3052654.1"/>
    <property type="molecule type" value="Genomic_DNA"/>
</dbReference>
<dbReference type="AlphaFoldDB" id="A0AAJ0DLQ5"/>
<keyword evidence="9 11" id="KW-0067">ATP-binding</keyword>
<dbReference type="SUPFAM" id="SSF52440">
    <property type="entry name" value="PreATP-grasp domain"/>
    <property type="match status" value="1"/>
</dbReference>
<evidence type="ECO:0000256" key="2">
    <source>
        <dbReference type="ARBA" id="ARBA00004747"/>
    </source>
</evidence>
<dbReference type="InterPro" id="IPR011054">
    <property type="entry name" value="Rudment_hybrid_motif"/>
</dbReference>
<evidence type="ECO:0000256" key="9">
    <source>
        <dbReference type="ARBA" id="ARBA00022840"/>
    </source>
</evidence>
<evidence type="ECO:0000256" key="7">
    <source>
        <dbReference type="ARBA" id="ARBA00022755"/>
    </source>
</evidence>
<evidence type="ECO:0000256" key="1">
    <source>
        <dbReference type="ARBA" id="ARBA00001244"/>
    </source>
</evidence>
<dbReference type="Gene3D" id="3.40.50.20">
    <property type="match status" value="1"/>
</dbReference>
<dbReference type="GO" id="GO:0006189">
    <property type="term" value="P:'de novo' IMP biosynthetic process"/>
    <property type="evidence" value="ECO:0007669"/>
    <property type="project" value="UniProtKB-UniRule"/>
</dbReference>
<dbReference type="Pfam" id="PF00731">
    <property type="entry name" value="AIRC"/>
    <property type="match status" value="1"/>
</dbReference>
<dbReference type="InterPro" id="IPR040686">
    <property type="entry name" value="PurK_C"/>
</dbReference>
<evidence type="ECO:0000256" key="3">
    <source>
        <dbReference type="ARBA" id="ARBA00006114"/>
    </source>
</evidence>
<dbReference type="FunFam" id="3.30.470.20:FF:000037">
    <property type="entry name" value="Phosphoribosylaminoimidazole carboxylase, chloroplastic"/>
    <property type="match status" value="1"/>
</dbReference>
<comment type="catalytic activity">
    <reaction evidence="1 11">
        <text>5-amino-1-(5-phospho-D-ribosyl)imidazole-4-carboxylate + H(+) = 5-amino-1-(5-phospho-beta-D-ribosyl)imidazole + CO2</text>
        <dbReference type="Rhea" id="RHEA:10792"/>
        <dbReference type="ChEBI" id="CHEBI:15378"/>
        <dbReference type="ChEBI" id="CHEBI:16526"/>
        <dbReference type="ChEBI" id="CHEBI:77657"/>
        <dbReference type="ChEBI" id="CHEBI:137981"/>
        <dbReference type="EC" id="4.1.1.21"/>
    </reaction>
</comment>
<keyword evidence="8 11" id="KW-0210">Decarboxylase</keyword>
<evidence type="ECO:0000256" key="10">
    <source>
        <dbReference type="ARBA" id="ARBA00023239"/>
    </source>
</evidence>
<dbReference type="PIRSF" id="PIRSF001340">
    <property type="entry name" value="AIR_carboxylase"/>
    <property type="match status" value="1"/>
</dbReference>
<accession>A0AAJ0DLQ5</accession>
<dbReference type="InterPro" id="IPR016185">
    <property type="entry name" value="PreATP-grasp_dom_sf"/>
</dbReference>
<dbReference type="Gene3D" id="3.30.470.20">
    <property type="entry name" value="ATP-grasp fold, B domain"/>
    <property type="match status" value="1"/>
</dbReference>
<dbReference type="Pfam" id="PF22660">
    <property type="entry name" value="RS_preATP-grasp-like"/>
    <property type="match status" value="1"/>
</dbReference>
<evidence type="ECO:0000259" key="12">
    <source>
        <dbReference type="PROSITE" id="PS50975"/>
    </source>
</evidence>